<sequence length="112" mass="12568">MSDADEWDDNEDVEQPQPLSDKIMITLNIVQPDSITQSINVEVPLNMTLNKLYETCKQLLSVDQAGQFNIRIMCNGNQVQENSVESITTLNLQPQILNTLDVHVEAIGGRIE</sequence>
<keyword evidence="2" id="KW-1185">Reference proteome</keyword>
<dbReference type="InParanoid" id="A0A0V0QYG1"/>
<gene>
    <name evidence="1" type="ORF">PPERSA_00409</name>
</gene>
<organism evidence="1 2">
    <name type="scientific">Pseudocohnilembus persalinus</name>
    <name type="common">Ciliate</name>
    <dbReference type="NCBI Taxonomy" id="266149"/>
    <lineage>
        <taxon>Eukaryota</taxon>
        <taxon>Sar</taxon>
        <taxon>Alveolata</taxon>
        <taxon>Ciliophora</taxon>
        <taxon>Intramacronucleata</taxon>
        <taxon>Oligohymenophorea</taxon>
        <taxon>Scuticociliatia</taxon>
        <taxon>Philasterida</taxon>
        <taxon>Pseudocohnilembidae</taxon>
        <taxon>Pseudocohnilembus</taxon>
    </lineage>
</organism>
<evidence type="ECO:0000313" key="1">
    <source>
        <dbReference type="EMBL" id="KRX07252.1"/>
    </source>
</evidence>
<protein>
    <recommendedName>
        <fullName evidence="3">Ubiquitin-like domain-containing protein</fullName>
    </recommendedName>
</protein>
<dbReference type="Proteomes" id="UP000054937">
    <property type="component" value="Unassembled WGS sequence"/>
</dbReference>
<evidence type="ECO:0008006" key="3">
    <source>
        <dbReference type="Google" id="ProtNLM"/>
    </source>
</evidence>
<reference evidence="1 2" key="1">
    <citation type="journal article" date="2015" name="Sci. Rep.">
        <title>Genome of the facultative scuticociliatosis pathogen Pseudocohnilembus persalinus provides insight into its virulence through horizontal gene transfer.</title>
        <authorList>
            <person name="Xiong J."/>
            <person name="Wang G."/>
            <person name="Cheng J."/>
            <person name="Tian M."/>
            <person name="Pan X."/>
            <person name="Warren A."/>
            <person name="Jiang C."/>
            <person name="Yuan D."/>
            <person name="Miao W."/>
        </authorList>
    </citation>
    <scope>NUCLEOTIDE SEQUENCE [LARGE SCALE GENOMIC DNA]</scope>
    <source>
        <strain evidence="1">36N120E</strain>
    </source>
</reference>
<dbReference type="EMBL" id="LDAU01000085">
    <property type="protein sequence ID" value="KRX07252.1"/>
    <property type="molecule type" value="Genomic_DNA"/>
</dbReference>
<comment type="caution">
    <text evidence="1">The sequence shown here is derived from an EMBL/GenBank/DDBJ whole genome shotgun (WGS) entry which is preliminary data.</text>
</comment>
<proteinExistence type="predicted"/>
<name>A0A0V0QYG1_PSEPJ</name>
<evidence type="ECO:0000313" key="2">
    <source>
        <dbReference type="Proteomes" id="UP000054937"/>
    </source>
</evidence>
<accession>A0A0V0QYG1</accession>
<dbReference type="AlphaFoldDB" id="A0A0V0QYG1"/>